<dbReference type="GO" id="GO:0005886">
    <property type="term" value="C:plasma membrane"/>
    <property type="evidence" value="ECO:0007669"/>
    <property type="project" value="UniProtKB-SubCell"/>
</dbReference>
<dbReference type="Gene3D" id="3.90.550.10">
    <property type="entry name" value="Spore Coat Polysaccharide Biosynthesis Protein SpsA, Chain A"/>
    <property type="match status" value="1"/>
</dbReference>
<evidence type="ECO:0000313" key="8">
    <source>
        <dbReference type="Proteomes" id="UP000199556"/>
    </source>
</evidence>
<proteinExistence type="predicted"/>
<keyword evidence="2" id="KW-1003">Cell membrane</keyword>
<dbReference type="PANTHER" id="PTHR43646:SF2">
    <property type="entry name" value="GLYCOSYLTRANSFERASE 2-LIKE DOMAIN-CONTAINING PROTEIN"/>
    <property type="match status" value="1"/>
</dbReference>
<protein>
    <submittedName>
        <fullName evidence="7">Glycosyltransferase involved in cell wall bisynthesis</fullName>
    </submittedName>
</protein>
<name>A0A1I4PLQ1_ECTMO</name>
<dbReference type="OrthoDB" id="9777873at2"/>
<dbReference type="PANTHER" id="PTHR43646">
    <property type="entry name" value="GLYCOSYLTRANSFERASE"/>
    <property type="match status" value="1"/>
</dbReference>
<keyword evidence="5" id="KW-0472">Membrane</keyword>
<gene>
    <name evidence="7" type="ORF">SAMN05421721_1028</name>
</gene>
<dbReference type="GO" id="GO:0016757">
    <property type="term" value="F:glycosyltransferase activity"/>
    <property type="evidence" value="ECO:0007669"/>
    <property type="project" value="UniProtKB-KW"/>
</dbReference>
<feature type="domain" description="Glycosyltransferase 2-like" evidence="6">
    <location>
        <begin position="11"/>
        <end position="136"/>
    </location>
</feature>
<evidence type="ECO:0000259" key="6">
    <source>
        <dbReference type="Pfam" id="PF00535"/>
    </source>
</evidence>
<accession>A0A1I4PLQ1</accession>
<keyword evidence="8" id="KW-1185">Reference proteome</keyword>
<comment type="subcellular location">
    <subcellularLocation>
        <location evidence="1">Cell membrane</location>
    </subcellularLocation>
</comment>
<dbReference type="Proteomes" id="UP000199556">
    <property type="component" value="Unassembled WGS sequence"/>
</dbReference>
<evidence type="ECO:0000256" key="2">
    <source>
        <dbReference type="ARBA" id="ARBA00022475"/>
    </source>
</evidence>
<sequence>MGDPTEAPELSVILPAWNEAEWIGGALDAVYAACAGARVQAEVIVTDNASSDATARIARERGARVVYEPERRIARARNAGAAAARGRFLLFVDADTWPDAELLNATLRALRSGEVCGGGAQVRLDQLDRAFYRWGQALWNHLSRALGVAAGCYLFCTREAFDAAGGFSERVYAGEEVFLSRRLARQGRRRGQAFRILAHPVQSSGRKARWFSPWRHLWTTLVLLLVPFALRSRRFTRFWYHRP</sequence>
<dbReference type="STRING" id="195064.SAMN05421721_1028"/>
<dbReference type="AlphaFoldDB" id="A0A1I4PLQ1"/>
<keyword evidence="3" id="KW-0328">Glycosyltransferase</keyword>
<organism evidence="7 8">
    <name type="scientific">Ectothiorhodospira mobilis</name>
    <dbReference type="NCBI Taxonomy" id="195064"/>
    <lineage>
        <taxon>Bacteria</taxon>
        <taxon>Pseudomonadati</taxon>
        <taxon>Pseudomonadota</taxon>
        <taxon>Gammaproteobacteria</taxon>
        <taxon>Chromatiales</taxon>
        <taxon>Ectothiorhodospiraceae</taxon>
        <taxon>Ectothiorhodospira</taxon>
    </lineage>
</organism>
<evidence type="ECO:0000256" key="5">
    <source>
        <dbReference type="ARBA" id="ARBA00023136"/>
    </source>
</evidence>
<dbReference type="EMBL" id="FOUO01000002">
    <property type="protein sequence ID" value="SFM28380.1"/>
    <property type="molecule type" value="Genomic_DNA"/>
</dbReference>
<keyword evidence="4 7" id="KW-0808">Transferase</keyword>
<reference evidence="7 8" key="1">
    <citation type="submission" date="2016-10" db="EMBL/GenBank/DDBJ databases">
        <authorList>
            <person name="de Groot N.N."/>
        </authorList>
    </citation>
    <scope>NUCLEOTIDE SEQUENCE [LARGE SCALE GENOMIC DNA]</scope>
    <source>
        <strain evidence="7 8">DSM 4180</strain>
    </source>
</reference>
<dbReference type="RefSeq" id="WP_090483436.1">
    <property type="nucleotide sequence ID" value="NZ_FOUO01000002.1"/>
</dbReference>
<dbReference type="InterPro" id="IPR029044">
    <property type="entry name" value="Nucleotide-diphossugar_trans"/>
</dbReference>
<evidence type="ECO:0000256" key="1">
    <source>
        <dbReference type="ARBA" id="ARBA00004236"/>
    </source>
</evidence>
<evidence type="ECO:0000256" key="3">
    <source>
        <dbReference type="ARBA" id="ARBA00022676"/>
    </source>
</evidence>
<dbReference type="Pfam" id="PF00535">
    <property type="entry name" value="Glycos_transf_2"/>
    <property type="match status" value="1"/>
</dbReference>
<dbReference type="InterPro" id="IPR001173">
    <property type="entry name" value="Glyco_trans_2-like"/>
</dbReference>
<evidence type="ECO:0000256" key="4">
    <source>
        <dbReference type="ARBA" id="ARBA00022679"/>
    </source>
</evidence>
<evidence type="ECO:0000313" key="7">
    <source>
        <dbReference type="EMBL" id="SFM28380.1"/>
    </source>
</evidence>
<dbReference type="SUPFAM" id="SSF53448">
    <property type="entry name" value="Nucleotide-diphospho-sugar transferases"/>
    <property type="match status" value="1"/>
</dbReference>